<comment type="subcellular location">
    <subcellularLocation>
        <location evidence="1">Membrane</location>
    </subcellularLocation>
</comment>
<keyword evidence="2 5" id="KW-0812">Transmembrane</keyword>
<dbReference type="PANTHER" id="PTHR48021">
    <property type="match status" value="1"/>
</dbReference>
<feature type="transmembrane region" description="Helical" evidence="5">
    <location>
        <begin position="343"/>
        <end position="364"/>
    </location>
</feature>
<name>A0A5E4MPN3_9HEMI</name>
<feature type="transmembrane region" description="Helical" evidence="5">
    <location>
        <begin position="312"/>
        <end position="331"/>
    </location>
</feature>
<dbReference type="InterPro" id="IPR050549">
    <property type="entry name" value="MFS_Trehalose_Transporter"/>
</dbReference>
<organism evidence="6 7">
    <name type="scientific">Cinara cedri</name>
    <dbReference type="NCBI Taxonomy" id="506608"/>
    <lineage>
        <taxon>Eukaryota</taxon>
        <taxon>Metazoa</taxon>
        <taxon>Ecdysozoa</taxon>
        <taxon>Arthropoda</taxon>
        <taxon>Hexapoda</taxon>
        <taxon>Insecta</taxon>
        <taxon>Pterygota</taxon>
        <taxon>Neoptera</taxon>
        <taxon>Paraneoptera</taxon>
        <taxon>Hemiptera</taxon>
        <taxon>Sternorrhyncha</taxon>
        <taxon>Aphidomorpha</taxon>
        <taxon>Aphidoidea</taxon>
        <taxon>Aphididae</taxon>
        <taxon>Lachninae</taxon>
        <taxon>Cinara</taxon>
    </lineage>
</organism>
<proteinExistence type="predicted"/>
<evidence type="ECO:0000313" key="6">
    <source>
        <dbReference type="EMBL" id="VVC32284.1"/>
    </source>
</evidence>
<feature type="transmembrane region" description="Helical" evidence="5">
    <location>
        <begin position="376"/>
        <end position="396"/>
    </location>
</feature>
<evidence type="ECO:0000256" key="3">
    <source>
        <dbReference type="ARBA" id="ARBA00022989"/>
    </source>
</evidence>
<dbReference type="Gene3D" id="1.20.1250.20">
    <property type="entry name" value="MFS general substrate transporter like domains"/>
    <property type="match status" value="1"/>
</dbReference>
<dbReference type="GO" id="GO:0022857">
    <property type="term" value="F:transmembrane transporter activity"/>
    <property type="evidence" value="ECO:0007669"/>
    <property type="project" value="InterPro"/>
</dbReference>
<feature type="transmembrane region" description="Helical" evidence="5">
    <location>
        <begin position="115"/>
        <end position="134"/>
    </location>
</feature>
<keyword evidence="6" id="KW-0762">Sugar transport</keyword>
<reference evidence="6 7" key="1">
    <citation type="submission" date="2019-08" db="EMBL/GenBank/DDBJ databases">
        <authorList>
            <person name="Alioto T."/>
            <person name="Alioto T."/>
            <person name="Gomez Garrido J."/>
        </authorList>
    </citation>
    <scope>NUCLEOTIDE SEQUENCE [LARGE SCALE GENOMIC DNA]</scope>
</reference>
<feature type="transmembrane region" description="Helical" evidence="5">
    <location>
        <begin position="90"/>
        <end position="109"/>
    </location>
</feature>
<evidence type="ECO:0000256" key="4">
    <source>
        <dbReference type="ARBA" id="ARBA00023136"/>
    </source>
</evidence>
<evidence type="ECO:0000256" key="1">
    <source>
        <dbReference type="ARBA" id="ARBA00004370"/>
    </source>
</evidence>
<dbReference type="OrthoDB" id="6612291at2759"/>
<protein>
    <submittedName>
        <fullName evidence="6">Major facilitator superfamily domain,Major facilitator, sugar transporter-like</fullName>
    </submittedName>
</protein>
<dbReference type="GO" id="GO:0016020">
    <property type="term" value="C:membrane"/>
    <property type="evidence" value="ECO:0007669"/>
    <property type="project" value="UniProtKB-SubCell"/>
</dbReference>
<feature type="transmembrane region" description="Helical" evidence="5">
    <location>
        <begin position="402"/>
        <end position="423"/>
    </location>
</feature>
<dbReference type="PANTHER" id="PTHR48021:SF1">
    <property type="entry name" value="GH07001P-RELATED"/>
    <property type="match status" value="1"/>
</dbReference>
<keyword evidence="3 5" id="KW-1133">Transmembrane helix</keyword>
<evidence type="ECO:0000256" key="5">
    <source>
        <dbReference type="SAM" id="Phobius"/>
    </source>
</evidence>
<feature type="transmembrane region" description="Helical" evidence="5">
    <location>
        <begin position="146"/>
        <end position="166"/>
    </location>
</feature>
<feature type="transmembrane region" description="Helical" evidence="5">
    <location>
        <begin position="60"/>
        <end position="78"/>
    </location>
</feature>
<dbReference type="InterPro" id="IPR036259">
    <property type="entry name" value="MFS_trans_sf"/>
</dbReference>
<gene>
    <name evidence="6" type="ORF">CINCED_3A003107</name>
</gene>
<keyword evidence="4 5" id="KW-0472">Membrane</keyword>
<evidence type="ECO:0000313" key="7">
    <source>
        <dbReference type="Proteomes" id="UP000325440"/>
    </source>
</evidence>
<dbReference type="InterPro" id="IPR005828">
    <property type="entry name" value="MFS_sugar_transport-like"/>
</dbReference>
<feature type="transmembrane region" description="Helical" evidence="5">
    <location>
        <begin position="247"/>
        <end position="269"/>
    </location>
</feature>
<dbReference type="Proteomes" id="UP000325440">
    <property type="component" value="Unassembled WGS sequence"/>
</dbReference>
<keyword evidence="6" id="KW-0813">Transport</keyword>
<dbReference type="Pfam" id="PF00083">
    <property type="entry name" value="Sugar_tr"/>
    <property type="match status" value="1"/>
</dbReference>
<feature type="transmembrane region" description="Helical" evidence="5">
    <location>
        <begin position="26"/>
        <end position="48"/>
    </location>
</feature>
<evidence type="ECO:0000256" key="2">
    <source>
        <dbReference type="ARBA" id="ARBA00022692"/>
    </source>
</evidence>
<accession>A0A5E4MPN3</accession>
<sequence>MDNPPGPSTPTENLHKPFNNSSATQGFLAFVSLLPCVISGAILGYTGVLMWDFPLIYRNATWFASFAALGAAAGCLMAESIINSFGPRGAILLSHVICVIGWVLSVTSLTTANLLTGRLFTGAFVGIVSTAASAHSTECFPTRPAARPVVFTAFGVLIVYLTGSLLNYAQTAMVAAFFTAASFVLVRWFIPESPSWLESHGRSGDAEYSRLRLRLVRDGDRPSENPPLAVGLSFLKHANRSEIYRPFLALCLHLVLQQLSAPLVIVSYASQFVSDSGIRVLTPHFISVVLAGFLVAGSLVSTAMNHRQSAAVLSSTGILAGSVLISVYILVRRMFLNRLGSQLLSVVPILGLVSFMASSCIALVPSLPIKDTPGENVAVAFSYTIAFIVIKAYPYVHAHLGWWVFPCFAGMAALNVVYGILMFSDQPKSKANPLTVPSV</sequence>
<dbReference type="EMBL" id="CABPRJ010000954">
    <property type="protein sequence ID" value="VVC32284.1"/>
    <property type="molecule type" value="Genomic_DNA"/>
</dbReference>
<dbReference type="AlphaFoldDB" id="A0A5E4MPN3"/>
<dbReference type="SUPFAM" id="SSF103473">
    <property type="entry name" value="MFS general substrate transporter"/>
    <property type="match status" value="1"/>
</dbReference>
<keyword evidence="7" id="KW-1185">Reference proteome</keyword>
<feature type="transmembrane region" description="Helical" evidence="5">
    <location>
        <begin position="281"/>
        <end position="300"/>
    </location>
</feature>